<dbReference type="InterPro" id="IPR000719">
    <property type="entry name" value="Prot_kinase_dom"/>
</dbReference>
<accession>A0ABP9SQV4</accession>
<dbReference type="InterPro" id="IPR008271">
    <property type="entry name" value="Ser/Thr_kinase_AS"/>
</dbReference>
<dbReference type="PROSITE" id="PS00108">
    <property type="entry name" value="PROTEIN_KINASE_ST"/>
    <property type="match status" value="1"/>
</dbReference>
<keyword evidence="3" id="KW-0808">Transferase</keyword>
<dbReference type="PROSITE" id="PS50011">
    <property type="entry name" value="PROTEIN_KINASE_DOM"/>
    <property type="match status" value="1"/>
</dbReference>
<dbReference type="InterPro" id="IPR011990">
    <property type="entry name" value="TPR-like_helical_dom_sf"/>
</dbReference>
<feature type="domain" description="Protein kinase" evidence="8">
    <location>
        <begin position="20"/>
        <end position="303"/>
    </location>
</feature>
<evidence type="ECO:0000256" key="2">
    <source>
        <dbReference type="ARBA" id="ARBA00022527"/>
    </source>
</evidence>
<keyword evidence="6 7" id="KW-0067">ATP-binding</keyword>
<reference evidence="10" key="1">
    <citation type="journal article" date="2019" name="Int. J. Syst. Evol. Microbiol.">
        <title>The Global Catalogue of Microorganisms (GCM) 10K type strain sequencing project: providing services to taxonomists for standard genome sequencing and annotation.</title>
        <authorList>
            <consortium name="The Broad Institute Genomics Platform"/>
            <consortium name="The Broad Institute Genome Sequencing Center for Infectious Disease"/>
            <person name="Wu L."/>
            <person name="Ma J."/>
        </authorList>
    </citation>
    <scope>NUCLEOTIDE SEQUENCE [LARGE SCALE GENOMIC DNA]</scope>
    <source>
        <strain evidence="10">JCM 18304</strain>
    </source>
</reference>
<evidence type="ECO:0000256" key="6">
    <source>
        <dbReference type="ARBA" id="ARBA00022840"/>
    </source>
</evidence>
<keyword evidence="10" id="KW-1185">Reference proteome</keyword>
<evidence type="ECO:0000256" key="4">
    <source>
        <dbReference type="ARBA" id="ARBA00022741"/>
    </source>
</evidence>
<evidence type="ECO:0000313" key="9">
    <source>
        <dbReference type="EMBL" id="GAA5199594.1"/>
    </source>
</evidence>
<dbReference type="Gene3D" id="3.30.200.20">
    <property type="entry name" value="Phosphorylase Kinase, domain 1"/>
    <property type="match status" value="1"/>
</dbReference>
<evidence type="ECO:0000256" key="5">
    <source>
        <dbReference type="ARBA" id="ARBA00022777"/>
    </source>
</evidence>
<proteinExistence type="predicted"/>
<comment type="caution">
    <text evidence="9">The sequence shown here is derived from an EMBL/GenBank/DDBJ whole genome shotgun (WGS) entry which is preliminary data.</text>
</comment>
<evidence type="ECO:0000256" key="3">
    <source>
        <dbReference type="ARBA" id="ARBA00022679"/>
    </source>
</evidence>
<dbReference type="PANTHER" id="PTHR43289">
    <property type="entry name" value="MITOGEN-ACTIVATED PROTEIN KINASE KINASE KINASE 20-RELATED"/>
    <property type="match status" value="1"/>
</dbReference>
<evidence type="ECO:0000256" key="7">
    <source>
        <dbReference type="PROSITE-ProRule" id="PRU10141"/>
    </source>
</evidence>
<dbReference type="PANTHER" id="PTHR43289:SF6">
    <property type="entry name" value="SERINE_THREONINE-PROTEIN KINASE NEKL-3"/>
    <property type="match status" value="1"/>
</dbReference>
<evidence type="ECO:0000256" key="1">
    <source>
        <dbReference type="ARBA" id="ARBA00012513"/>
    </source>
</evidence>
<dbReference type="Pfam" id="PF00069">
    <property type="entry name" value="Pkinase"/>
    <property type="match status" value="1"/>
</dbReference>
<name>A0ABP9SQV4_9ACTN</name>
<dbReference type="CDD" id="cd14014">
    <property type="entry name" value="STKc_PknB_like"/>
    <property type="match status" value="1"/>
</dbReference>
<sequence>MEAGVNDSVPSEEWVFAERYRVDAPIGRGGMGEVWSGYDRQLDRRVAIKLMHPAATPAARAGSAEGGAFAEAAALDRERFLREIRTTARLELPGIPAVYDFGIEESTGRIYLVMQLLYAQPLADLIRSRDYPADPWPISWAAAIAAQVAATLVDVHRVDVVHRDIKPSNLMVSASGLVKVLDFGVAILQGASALPKLTQIGMTVGSPPYMPPEQVLGNPVGPASDVYALGCVLYEMVTGRVPFVETTARSYQDHHVNTPPSSLRLLRSDVSTELDDLVVAMLAKRPADRPDAETVYDTLLPLVRSGPADASDDRDPRRPFLRPFAPAPRPPAAVPAARPPRAALAPLTIDEALDLHGRVAQLVQDSQLQQAIDVLDDAVDRAAHDRALQLEMRIELATTLYMADEFTRAAAVFDAVLPKLDGGEDVALLRYYAGVSHAETGDIDSAIEYLTAFLVDAKPDDPLYRDATYQLGMMLPAVGRPDEGLRYLEGLRPVLAAEYGSDSIHLKALERRIIQIRNEITGGP</sequence>
<keyword evidence="5 9" id="KW-0418">Kinase</keyword>
<keyword evidence="2" id="KW-0723">Serine/threonine-protein kinase</keyword>
<dbReference type="InterPro" id="IPR017441">
    <property type="entry name" value="Protein_kinase_ATP_BS"/>
</dbReference>
<dbReference type="EC" id="2.7.11.1" evidence="1"/>
<gene>
    <name evidence="9" type="ORF">GCM10023322_75570</name>
</gene>
<dbReference type="PROSITE" id="PS00107">
    <property type="entry name" value="PROTEIN_KINASE_ATP"/>
    <property type="match status" value="1"/>
</dbReference>
<dbReference type="EMBL" id="BAABJQ010000038">
    <property type="protein sequence ID" value="GAA5199594.1"/>
    <property type="molecule type" value="Genomic_DNA"/>
</dbReference>
<dbReference type="GO" id="GO:0016301">
    <property type="term" value="F:kinase activity"/>
    <property type="evidence" value="ECO:0007669"/>
    <property type="project" value="UniProtKB-KW"/>
</dbReference>
<dbReference type="Proteomes" id="UP001501570">
    <property type="component" value="Unassembled WGS sequence"/>
</dbReference>
<keyword evidence="4 7" id="KW-0547">Nucleotide-binding</keyword>
<dbReference type="Gene3D" id="1.10.510.10">
    <property type="entry name" value="Transferase(Phosphotransferase) domain 1"/>
    <property type="match status" value="1"/>
</dbReference>
<protein>
    <recommendedName>
        <fullName evidence="1">non-specific serine/threonine protein kinase</fullName>
        <ecNumber evidence="1">2.7.11.1</ecNumber>
    </recommendedName>
</protein>
<dbReference type="SMART" id="SM00220">
    <property type="entry name" value="S_TKc"/>
    <property type="match status" value="1"/>
</dbReference>
<feature type="binding site" evidence="7">
    <location>
        <position position="49"/>
    </location>
    <ligand>
        <name>ATP</name>
        <dbReference type="ChEBI" id="CHEBI:30616"/>
    </ligand>
</feature>
<organism evidence="9 10">
    <name type="scientific">Rugosimonospora acidiphila</name>
    <dbReference type="NCBI Taxonomy" id="556531"/>
    <lineage>
        <taxon>Bacteria</taxon>
        <taxon>Bacillati</taxon>
        <taxon>Actinomycetota</taxon>
        <taxon>Actinomycetes</taxon>
        <taxon>Micromonosporales</taxon>
        <taxon>Micromonosporaceae</taxon>
        <taxon>Rugosimonospora</taxon>
    </lineage>
</organism>
<dbReference type="SUPFAM" id="SSF48452">
    <property type="entry name" value="TPR-like"/>
    <property type="match status" value="1"/>
</dbReference>
<dbReference type="SUPFAM" id="SSF56112">
    <property type="entry name" value="Protein kinase-like (PK-like)"/>
    <property type="match status" value="1"/>
</dbReference>
<dbReference type="InterPro" id="IPR011009">
    <property type="entry name" value="Kinase-like_dom_sf"/>
</dbReference>
<dbReference type="Gene3D" id="1.25.40.10">
    <property type="entry name" value="Tetratricopeptide repeat domain"/>
    <property type="match status" value="1"/>
</dbReference>
<evidence type="ECO:0000313" key="10">
    <source>
        <dbReference type="Proteomes" id="UP001501570"/>
    </source>
</evidence>
<evidence type="ECO:0000259" key="8">
    <source>
        <dbReference type="PROSITE" id="PS50011"/>
    </source>
</evidence>